<dbReference type="PANTHER" id="PTHR43094">
    <property type="entry name" value="AMINOTRANSFERASE"/>
    <property type="match status" value="1"/>
</dbReference>
<dbReference type="GO" id="GO:0008483">
    <property type="term" value="F:transaminase activity"/>
    <property type="evidence" value="ECO:0007669"/>
    <property type="project" value="InterPro"/>
</dbReference>
<dbReference type="InterPro" id="IPR015424">
    <property type="entry name" value="PyrdxlP-dep_Trfase"/>
</dbReference>
<dbReference type="Pfam" id="PF00202">
    <property type="entry name" value="Aminotran_3"/>
    <property type="match status" value="1"/>
</dbReference>
<dbReference type="SUPFAM" id="SSF53383">
    <property type="entry name" value="PLP-dependent transferases"/>
    <property type="match status" value="1"/>
</dbReference>
<name>A0A7S0ADI4_9STRA</name>
<dbReference type="Gene3D" id="3.90.1150.10">
    <property type="entry name" value="Aspartate Aminotransferase, domain 1"/>
    <property type="match status" value="1"/>
</dbReference>
<dbReference type="PROSITE" id="PS00600">
    <property type="entry name" value="AA_TRANSFER_CLASS_3"/>
    <property type="match status" value="1"/>
</dbReference>
<dbReference type="AlphaFoldDB" id="A0A7S0ADI4"/>
<comment type="similarity">
    <text evidence="1">Belongs to the class-III pyridoxal-phosphate-dependent aminotransferase family.</text>
</comment>
<dbReference type="EMBL" id="HBEJ01000666">
    <property type="protein sequence ID" value="CAD8359302.1"/>
    <property type="molecule type" value="Transcribed_RNA"/>
</dbReference>
<dbReference type="InterPro" id="IPR049704">
    <property type="entry name" value="Aminotrans_3_PPA_site"/>
</dbReference>
<reference evidence="3" key="1">
    <citation type="submission" date="2021-01" db="EMBL/GenBank/DDBJ databases">
        <authorList>
            <person name="Corre E."/>
            <person name="Pelletier E."/>
            <person name="Niang G."/>
            <person name="Scheremetjew M."/>
            <person name="Finn R."/>
            <person name="Kale V."/>
            <person name="Holt S."/>
            <person name="Cochrane G."/>
            <person name="Meng A."/>
            <person name="Brown T."/>
            <person name="Cohen L."/>
        </authorList>
    </citation>
    <scope>NUCLEOTIDE SEQUENCE</scope>
    <source>
        <strain evidence="3">CCMP3303</strain>
    </source>
</reference>
<protein>
    <recommendedName>
        <fullName evidence="4">Ornithine aminotransferase</fullName>
    </recommendedName>
</protein>
<evidence type="ECO:0008006" key="4">
    <source>
        <dbReference type="Google" id="ProtNLM"/>
    </source>
</evidence>
<evidence type="ECO:0000256" key="1">
    <source>
        <dbReference type="ARBA" id="ARBA00008954"/>
    </source>
</evidence>
<dbReference type="GO" id="GO:0030170">
    <property type="term" value="F:pyridoxal phosphate binding"/>
    <property type="evidence" value="ECO:0007669"/>
    <property type="project" value="InterPro"/>
</dbReference>
<sequence>MAKDKGIKILCDEIMCGLGRHGHGTLFLSEAWDLDPDCVTFGKAIGGGAFPLSGAILKSGRDVLGGQGRSVMQSHTFAGSSARALMTGTEVLKEITEYMPSIAKLGEEMKVITDYLTSLADGMLGFQGHGLMWGCLFTHNGMHKEEGLRSRAITTFRKHCEAIGIIPYFVPVGGFMVTPCYDTDVGTIYEIGEKLEEAINLTMKEIGWKQEAVAPPMRKEVVVDINPTVVEVKALPADGAICNTAYHVSKTCTSCSSFVCPDKRQRFLRTTFA</sequence>
<evidence type="ECO:0000313" key="3">
    <source>
        <dbReference type="EMBL" id="CAD8359302.1"/>
    </source>
</evidence>
<dbReference type="PANTHER" id="PTHR43094:SF1">
    <property type="entry name" value="AMINOTRANSFERASE CLASS-III"/>
    <property type="match status" value="1"/>
</dbReference>
<dbReference type="Gene3D" id="3.40.640.10">
    <property type="entry name" value="Type I PLP-dependent aspartate aminotransferase-like (Major domain)"/>
    <property type="match status" value="1"/>
</dbReference>
<proteinExistence type="inferred from homology"/>
<dbReference type="InterPro" id="IPR005814">
    <property type="entry name" value="Aminotrans_3"/>
</dbReference>
<evidence type="ECO:0000256" key="2">
    <source>
        <dbReference type="ARBA" id="ARBA00022898"/>
    </source>
</evidence>
<dbReference type="InterPro" id="IPR015422">
    <property type="entry name" value="PyrdxlP-dep_Trfase_small"/>
</dbReference>
<accession>A0A7S0ADI4</accession>
<dbReference type="InterPro" id="IPR015421">
    <property type="entry name" value="PyrdxlP-dep_Trfase_major"/>
</dbReference>
<organism evidence="3">
    <name type="scientific">Minutocellus polymorphus</name>
    <dbReference type="NCBI Taxonomy" id="265543"/>
    <lineage>
        <taxon>Eukaryota</taxon>
        <taxon>Sar</taxon>
        <taxon>Stramenopiles</taxon>
        <taxon>Ochrophyta</taxon>
        <taxon>Bacillariophyta</taxon>
        <taxon>Mediophyceae</taxon>
        <taxon>Cymatosirophycidae</taxon>
        <taxon>Cymatosirales</taxon>
        <taxon>Cymatosiraceae</taxon>
        <taxon>Minutocellus</taxon>
    </lineage>
</organism>
<keyword evidence="2" id="KW-0663">Pyridoxal phosphate</keyword>
<gene>
    <name evidence="3" type="ORF">MPOL1434_LOCUS406</name>
</gene>